<dbReference type="GO" id="GO:0005886">
    <property type="term" value="C:plasma membrane"/>
    <property type="evidence" value="ECO:0007669"/>
    <property type="project" value="UniProtKB-SubCell"/>
</dbReference>
<comment type="caution">
    <text evidence="8">The sequence shown here is derived from an EMBL/GenBank/DDBJ whole genome shotgun (WGS) entry which is preliminary data.</text>
</comment>
<keyword evidence="2" id="KW-0813">Transport</keyword>
<protein>
    <submittedName>
        <fullName evidence="8">MFS transporter</fullName>
    </submittedName>
</protein>
<dbReference type="InterPro" id="IPR011701">
    <property type="entry name" value="MFS"/>
</dbReference>
<dbReference type="Pfam" id="PF07690">
    <property type="entry name" value="MFS_1"/>
    <property type="match status" value="1"/>
</dbReference>
<dbReference type="PANTHER" id="PTHR23517">
    <property type="entry name" value="RESISTANCE PROTEIN MDTM, PUTATIVE-RELATED-RELATED"/>
    <property type="match status" value="1"/>
</dbReference>
<sequence>MNARLRRLGDALLPDSPAGRTLAVGAGIDSLGTGMFFASFALYFIGVVGLTANQIALATTTAGALALLAPVPLGRLADRVGPGQFYVALLLVRGIGYGCFALVSDFTCYLVLTVLLTAADRASSPIQQAVVTAVIGGRDRTRTMATIRAIRNVGLTAGFLLAGVVFVTGTSAAFTALFVGNGISFVVIAFAVRLVLRRTGTVVQRKALPVDPGPAGTAVRSPFRDWWFMVFTVGNGVLSLYDTVLIVLLPIWVIRYTSVPLAWVPVLMAVNTVLTVVLQVYVARFADGMSAATRLLTWTGMLMAFCCGALAVGQMADTGPAIAAVVVAVVALSIAENIHSVAAWELSAELSPQPAVARYLGAFSLGMTGQKVLGPTILVVVLLPAGLLAWPVLAGTFGAAALISRTAAHRSLAERARTKELPAGDHPALSPFSLLEVKK</sequence>
<dbReference type="Gene3D" id="1.20.1250.20">
    <property type="entry name" value="MFS general substrate transporter like domains"/>
    <property type="match status" value="1"/>
</dbReference>
<keyword evidence="3" id="KW-1003">Cell membrane</keyword>
<evidence type="ECO:0000256" key="7">
    <source>
        <dbReference type="SAM" id="Phobius"/>
    </source>
</evidence>
<dbReference type="AlphaFoldDB" id="A0A2S8J3B2"/>
<gene>
    <name evidence="8" type="ORF">C5613_25815</name>
</gene>
<evidence type="ECO:0000313" key="9">
    <source>
        <dbReference type="Proteomes" id="UP000239290"/>
    </source>
</evidence>
<keyword evidence="4 7" id="KW-0812">Transmembrane</keyword>
<evidence type="ECO:0000313" key="8">
    <source>
        <dbReference type="EMBL" id="PQP21570.1"/>
    </source>
</evidence>
<proteinExistence type="predicted"/>
<dbReference type="Proteomes" id="UP000239290">
    <property type="component" value="Unassembled WGS sequence"/>
</dbReference>
<name>A0A2S8J3B2_RHOOP</name>
<feature type="transmembrane region" description="Helical" evidence="7">
    <location>
        <begin position="149"/>
        <end position="167"/>
    </location>
</feature>
<evidence type="ECO:0000256" key="2">
    <source>
        <dbReference type="ARBA" id="ARBA00022448"/>
    </source>
</evidence>
<dbReference type="RefSeq" id="WP_105418721.1">
    <property type="nucleotide sequence ID" value="NZ_PUIO01000035.1"/>
</dbReference>
<keyword evidence="5 7" id="KW-1133">Transmembrane helix</keyword>
<organism evidence="8 9">
    <name type="scientific">Rhodococcus opacus</name>
    <name type="common">Nocardia opaca</name>
    <dbReference type="NCBI Taxonomy" id="37919"/>
    <lineage>
        <taxon>Bacteria</taxon>
        <taxon>Bacillati</taxon>
        <taxon>Actinomycetota</taxon>
        <taxon>Actinomycetes</taxon>
        <taxon>Mycobacteriales</taxon>
        <taxon>Nocardiaceae</taxon>
        <taxon>Rhodococcus</taxon>
    </lineage>
</organism>
<dbReference type="SUPFAM" id="SSF103473">
    <property type="entry name" value="MFS general substrate transporter"/>
    <property type="match status" value="1"/>
</dbReference>
<comment type="subcellular location">
    <subcellularLocation>
        <location evidence="1">Cell membrane</location>
        <topology evidence="1">Multi-pass membrane protein</topology>
    </subcellularLocation>
</comment>
<dbReference type="PANTHER" id="PTHR23517:SF2">
    <property type="entry name" value="MULTIDRUG RESISTANCE PROTEIN MDTH"/>
    <property type="match status" value="1"/>
</dbReference>
<feature type="transmembrane region" description="Helical" evidence="7">
    <location>
        <begin position="173"/>
        <end position="196"/>
    </location>
</feature>
<accession>A0A2S8J3B2</accession>
<evidence type="ECO:0000256" key="5">
    <source>
        <dbReference type="ARBA" id="ARBA00022989"/>
    </source>
</evidence>
<feature type="transmembrane region" description="Helical" evidence="7">
    <location>
        <begin position="260"/>
        <end position="283"/>
    </location>
</feature>
<feature type="transmembrane region" description="Helical" evidence="7">
    <location>
        <begin position="295"/>
        <end position="316"/>
    </location>
</feature>
<dbReference type="InterPro" id="IPR036259">
    <property type="entry name" value="MFS_trans_sf"/>
</dbReference>
<dbReference type="GO" id="GO:0022857">
    <property type="term" value="F:transmembrane transporter activity"/>
    <property type="evidence" value="ECO:0007669"/>
    <property type="project" value="InterPro"/>
</dbReference>
<evidence type="ECO:0000256" key="1">
    <source>
        <dbReference type="ARBA" id="ARBA00004651"/>
    </source>
</evidence>
<reference evidence="9" key="1">
    <citation type="submission" date="2018-02" db="EMBL/GenBank/DDBJ databases">
        <title>Draft genome sequencing of Rhodococcus opacus KU647198.</title>
        <authorList>
            <person name="Zheng B.-X."/>
        </authorList>
    </citation>
    <scope>NUCLEOTIDE SEQUENCE [LARGE SCALE GENOMIC DNA]</scope>
    <source>
        <strain evidence="9">04-OD7</strain>
    </source>
</reference>
<evidence type="ECO:0000256" key="6">
    <source>
        <dbReference type="ARBA" id="ARBA00023136"/>
    </source>
</evidence>
<evidence type="ECO:0000256" key="3">
    <source>
        <dbReference type="ARBA" id="ARBA00022475"/>
    </source>
</evidence>
<feature type="transmembrane region" description="Helical" evidence="7">
    <location>
        <begin position="322"/>
        <end position="344"/>
    </location>
</feature>
<keyword evidence="6 7" id="KW-0472">Membrane</keyword>
<feature type="transmembrane region" description="Helical" evidence="7">
    <location>
        <begin position="226"/>
        <end position="254"/>
    </location>
</feature>
<evidence type="ECO:0000256" key="4">
    <source>
        <dbReference type="ARBA" id="ARBA00022692"/>
    </source>
</evidence>
<dbReference type="EMBL" id="PUIO01000035">
    <property type="protein sequence ID" value="PQP21570.1"/>
    <property type="molecule type" value="Genomic_DNA"/>
</dbReference>
<dbReference type="InterPro" id="IPR050171">
    <property type="entry name" value="MFS_Transporters"/>
</dbReference>